<keyword evidence="7" id="KW-0812">Transmembrane</keyword>
<dbReference type="Gene3D" id="1.10.4030.10">
    <property type="entry name" value="Porin chaperone SurA, peptide-binding domain"/>
    <property type="match status" value="1"/>
</dbReference>
<feature type="transmembrane region" description="Helical" evidence="7">
    <location>
        <begin position="6"/>
        <end position="25"/>
    </location>
</feature>
<dbReference type="Pfam" id="PF13145">
    <property type="entry name" value="Rotamase_2"/>
    <property type="match status" value="1"/>
</dbReference>
<dbReference type="Proteomes" id="UP000215137">
    <property type="component" value="Chromosome"/>
</dbReference>
<dbReference type="PANTHER" id="PTHR47245">
    <property type="entry name" value="PEPTIDYLPROLYL ISOMERASE"/>
    <property type="match status" value="1"/>
</dbReference>
<keyword evidence="7" id="KW-0472">Membrane</keyword>
<evidence type="ECO:0000313" key="10">
    <source>
        <dbReference type="Proteomes" id="UP000215137"/>
    </source>
</evidence>
<evidence type="ECO:0000259" key="8">
    <source>
        <dbReference type="PROSITE" id="PS50198"/>
    </source>
</evidence>
<keyword evidence="4 6" id="KW-0697">Rotamase</keyword>
<dbReference type="PROSITE" id="PS50198">
    <property type="entry name" value="PPIC_PPIASE_2"/>
    <property type="match status" value="1"/>
</dbReference>
<keyword evidence="3" id="KW-0732">Signal</keyword>
<evidence type="ECO:0000256" key="5">
    <source>
        <dbReference type="ARBA" id="ARBA00023235"/>
    </source>
</evidence>
<dbReference type="InterPro" id="IPR000297">
    <property type="entry name" value="PPIase_PpiC"/>
</dbReference>
<evidence type="ECO:0000256" key="2">
    <source>
        <dbReference type="ARBA" id="ARBA00013194"/>
    </source>
</evidence>
<dbReference type="SUPFAM" id="SSF54534">
    <property type="entry name" value="FKBP-like"/>
    <property type="match status" value="1"/>
</dbReference>
<dbReference type="EMBL" id="CP022983">
    <property type="protein sequence ID" value="ASV67694.1"/>
    <property type="molecule type" value="Genomic_DNA"/>
</dbReference>
<evidence type="ECO:0000313" key="9">
    <source>
        <dbReference type="EMBL" id="ASV67694.1"/>
    </source>
</evidence>
<evidence type="ECO:0000256" key="6">
    <source>
        <dbReference type="PROSITE-ProRule" id="PRU00278"/>
    </source>
</evidence>
<dbReference type="OrthoDB" id="2677468at2"/>
<dbReference type="SUPFAM" id="SSF109998">
    <property type="entry name" value="Triger factor/SurA peptide-binding domain-like"/>
    <property type="match status" value="1"/>
</dbReference>
<keyword evidence="10" id="KW-1185">Reference proteome</keyword>
<accession>A0A248THK2</accession>
<dbReference type="EC" id="5.2.1.8" evidence="2"/>
<keyword evidence="5 6" id="KW-0413">Isomerase</keyword>
<feature type="domain" description="PpiC" evidence="8">
    <location>
        <begin position="151"/>
        <end position="242"/>
    </location>
</feature>
<protein>
    <recommendedName>
        <fullName evidence="2">peptidylprolyl isomerase</fullName>
        <ecNumber evidence="2">5.2.1.8</ecNumber>
    </recommendedName>
</protein>
<comment type="catalytic activity">
    <reaction evidence="1">
        <text>[protein]-peptidylproline (omega=180) = [protein]-peptidylproline (omega=0)</text>
        <dbReference type="Rhea" id="RHEA:16237"/>
        <dbReference type="Rhea" id="RHEA-COMP:10747"/>
        <dbReference type="Rhea" id="RHEA-COMP:10748"/>
        <dbReference type="ChEBI" id="CHEBI:83833"/>
        <dbReference type="ChEBI" id="CHEBI:83834"/>
        <dbReference type="EC" id="5.2.1.8"/>
    </reaction>
</comment>
<name>A0A248THK2_9BACI</name>
<dbReference type="PANTHER" id="PTHR47245:SF1">
    <property type="entry name" value="FOLDASE PROTEIN PRSA"/>
    <property type="match status" value="1"/>
</dbReference>
<reference evidence="9 10" key="1">
    <citation type="submission" date="2017-08" db="EMBL/GenBank/DDBJ databases">
        <title>Complete Genome Sequence of Bacillus kochii Oregon-R-modENCODE STRAIN BDGP4, isolated from Drosophila melanogaster gut.</title>
        <authorList>
            <person name="Wan K.H."/>
            <person name="Yu C."/>
            <person name="Park S."/>
            <person name="Hammonds A.S."/>
            <person name="Booth B.W."/>
            <person name="Celniker S.E."/>
        </authorList>
    </citation>
    <scope>NUCLEOTIDE SEQUENCE [LARGE SCALE GENOMIC DNA]</scope>
    <source>
        <strain evidence="9 10">BDGP4</strain>
    </source>
</reference>
<dbReference type="Gene3D" id="3.10.50.40">
    <property type="match status" value="1"/>
</dbReference>
<gene>
    <name evidence="9" type="ORF">CKF48_10435</name>
</gene>
<organism evidence="9 10">
    <name type="scientific">Cytobacillus kochii</name>
    <dbReference type="NCBI Taxonomy" id="859143"/>
    <lineage>
        <taxon>Bacteria</taxon>
        <taxon>Bacillati</taxon>
        <taxon>Bacillota</taxon>
        <taxon>Bacilli</taxon>
        <taxon>Bacillales</taxon>
        <taxon>Bacillaceae</taxon>
        <taxon>Cytobacillus</taxon>
    </lineage>
</organism>
<dbReference type="InterPro" id="IPR050245">
    <property type="entry name" value="PrsA_foldase"/>
</dbReference>
<evidence type="ECO:0000256" key="4">
    <source>
        <dbReference type="ARBA" id="ARBA00023110"/>
    </source>
</evidence>
<dbReference type="InterPro" id="IPR046357">
    <property type="entry name" value="PPIase_dom_sf"/>
</dbReference>
<dbReference type="KEGG" id="bko:CKF48_10435"/>
<evidence type="ECO:0000256" key="7">
    <source>
        <dbReference type="SAM" id="Phobius"/>
    </source>
</evidence>
<dbReference type="InterPro" id="IPR027304">
    <property type="entry name" value="Trigger_fact/SurA_dom_sf"/>
</dbReference>
<proteinExistence type="predicted"/>
<sequence length="290" mass="33004">MKRQHLWLIILILIVINFMSVAYFLGKGEPSQSEVVAQIGKDEITRQDWLNEMEGRYGKEVLDEMIDGKVIEAAGDKYDVEIDKEEIDREIKMLKSAYGTSAAALSINEEQWRKQIKDSLMLEELLTKEVSISEEKLQQYFEDNQAQYEIKDTYHLSQIVLATKEEAEQTVKELDNGSSFTAMALEKSTDTLTAAQGGDLGYVTVDDENYETIINAAQDLKAGEWSDPVKTDEGYAIVLLQEFVEGETYSFKDVKSQIRRQMALEQMDLPVSTEPFKDEVNIDTFYDGAL</sequence>
<evidence type="ECO:0000256" key="1">
    <source>
        <dbReference type="ARBA" id="ARBA00000971"/>
    </source>
</evidence>
<dbReference type="GO" id="GO:0003755">
    <property type="term" value="F:peptidyl-prolyl cis-trans isomerase activity"/>
    <property type="evidence" value="ECO:0007669"/>
    <property type="project" value="UniProtKB-KW"/>
</dbReference>
<dbReference type="AlphaFoldDB" id="A0A248THK2"/>
<evidence type="ECO:0000256" key="3">
    <source>
        <dbReference type="ARBA" id="ARBA00022729"/>
    </source>
</evidence>
<keyword evidence="7" id="KW-1133">Transmembrane helix</keyword>
<dbReference type="RefSeq" id="WP_095371264.1">
    <property type="nucleotide sequence ID" value="NZ_CP022983.1"/>
</dbReference>